<comment type="caution">
    <text evidence="3">The sequence shown here is derived from an EMBL/GenBank/DDBJ whole genome shotgun (WGS) entry which is preliminary data.</text>
</comment>
<evidence type="ECO:0000313" key="4">
    <source>
        <dbReference type="Proteomes" id="UP000239446"/>
    </source>
</evidence>
<dbReference type="Proteomes" id="UP000239446">
    <property type="component" value="Unassembled WGS sequence"/>
</dbReference>
<keyword evidence="5" id="KW-1185">Reference proteome</keyword>
<evidence type="ECO:0000313" key="5">
    <source>
        <dbReference type="Proteomes" id="UP000239648"/>
    </source>
</evidence>
<protein>
    <submittedName>
        <fullName evidence="3">Uncharacterized protein</fullName>
    </submittedName>
</protein>
<gene>
    <name evidence="3" type="ORF">B0H24_10843</name>
    <name evidence="2" type="ORF">BY455_1813</name>
</gene>
<feature type="region of interest" description="Disordered" evidence="1">
    <location>
        <begin position="23"/>
        <end position="45"/>
    </location>
</feature>
<name>A0A2S6G1M0_9GAMM</name>
<reference evidence="3 4" key="2">
    <citation type="submission" date="2018-02" db="EMBL/GenBank/DDBJ databases">
        <title>Subsurface microbial communities from deep shales in Ohio and West Virginia, USA.</title>
        <authorList>
            <person name="Wrighton K."/>
        </authorList>
    </citation>
    <scope>NUCLEOTIDE SEQUENCE [LARGE SCALE GENOMIC DNA]</scope>
    <source>
        <strain evidence="3 4">UTICA-S1B9</strain>
    </source>
</reference>
<dbReference type="AlphaFoldDB" id="A0A2S6G1M0"/>
<evidence type="ECO:0000256" key="1">
    <source>
        <dbReference type="SAM" id="MobiDB-lite"/>
    </source>
</evidence>
<evidence type="ECO:0000313" key="2">
    <source>
        <dbReference type="EMBL" id="PPK48482.1"/>
    </source>
</evidence>
<sequence length="54" mass="5957">MEVECTDGQTLAVNETMEDLLPDTLQTGSHSTQTPPQHRSLADGLGDIKQNVWF</sequence>
<reference evidence="2 5" key="1">
    <citation type="submission" date="2018-02" db="EMBL/GenBank/DDBJ databases">
        <title>Deep subsurface shale carbon reservoir microbial communities from Ohio and West Virginia, USA.</title>
        <authorList>
            <person name="Wrighton K."/>
        </authorList>
    </citation>
    <scope>NUCLEOTIDE SEQUENCE [LARGE SCALE GENOMIC DNA]</scope>
    <source>
        <strain evidence="2 5">UTICA-S1B6</strain>
    </source>
</reference>
<proteinExistence type="predicted"/>
<evidence type="ECO:0000313" key="3">
    <source>
        <dbReference type="EMBL" id="PPK50090.1"/>
    </source>
</evidence>
<dbReference type="EMBL" id="PTIT01000081">
    <property type="protein sequence ID" value="PPK48482.1"/>
    <property type="molecule type" value="Genomic_DNA"/>
</dbReference>
<dbReference type="Proteomes" id="UP000239648">
    <property type="component" value="Unassembled WGS sequence"/>
</dbReference>
<organism evidence="3 4">
    <name type="scientific">Marinobacter persicus</name>
    <dbReference type="NCBI Taxonomy" id="930118"/>
    <lineage>
        <taxon>Bacteria</taxon>
        <taxon>Pseudomonadati</taxon>
        <taxon>Pseudomonadota</taxon>
        <taxon>Gammaproteobacteria</taxon>
        <taxon>Pseudomonadales</taxon>
        <taxon>Marinobacteraceae</taxon>
        <taxon>Marinobacter</taxon>
    </lineage>
</organism>
<feature type="compositionally biased region" description="Polar residues" evidence="1">
    <location>
        <begin position="24"/>
        <end position="37"/>
    </location>
</feature>
<dbReference type="EMBL" id="PTIU01000084">
    <property type="protein sequence ID" value="PPK50090.1"/>
    <property type="molecule type" value="Genomic_DNA"/>
</dbReference>
<accession>A0A2S6G1M0</accession>